<evidence type="ECO:0000256" key="2">
    <source>
        <dbReference type="ARBA" id="ARBA00022771"/>
    </source>
</evidence>
<dbReference type="SUPFAM" id="SSF57845">
    <property type="entry name" value="B-box zinc-binding domain"/>
    <property type="match status" value="1"/>
</dbReference>
<dbReference type="CDD" id="cd19757">
    <property type="entry name" value="Bbox1"/>
    <property type="match status" value="1"/>
</dbReference>
<evidence type="ECO:0000313" key="5">
    <source>
        <dbReference type="Proteomes" id="UP000749559"/>
    </source>
</evidence>
<dbReference type="PANTHER" id="PTHR25462">
    <property type="entry name" value="BONUS, ISOFORM C-RELATED"/>
    <property type="match status" value="1"/>
</dbReference>
<dbReference type="OrthoDB" id="9992988at2759"/>
<accession>A0A8J1T6U1</accession>
<evidence type="ECO:0000256" key="1">
    <source>
        <dbReference type="ARBA" id="ARBA00022723"/>
    </source>
</evidence>
<name>A0A8J1T6U1_OWEFU</name>
<comment type="caution">
    <text evidence="4">The sequence shown here is derived from an EMBL/GenBank/DDBJ whole genome shotgun (WGS) entry which is preliminary data.</text>
</comment>
<dbReference type="InterPro" id="IPR000315">
    <property type="entry name" value="Znf_B-box"/>
</dbReference>
<reference evidence="4" key="1">
    <citation type="submission" date="2022-03" db="EMBL/GenBank/DDBJ databases">
        <authorList>
            <person name="Martin C."/>
        </authorList>
    </citation>
    <scope>NUCLEOTIDE SEQUENCE</scope>
</reference>
<dbReference type="Pfam" id="PF00643">
    <property type="entry name" value="zf-B_box"/>
    <property type="match status" value="1"/>
</dbReference>
<dbReference type="EMBL" id="CAIIXF020000005">
    <property type="protein sequence ID" value="CAH1783971.1"/>
    <property type="molecule type" value="Genomic_DNA"/>
</dbReference>
<dbReference type="PROSITE" id="PS50089">
    <property type="entry name" value="ZF_RING_2"/>
    <property type="match status" value="1"/>
</dbReference>
<dbReference type="Gene3D" id="3.30.40.10">
    <property type="entry name" value="Zinc/RING finger domain, C3HC4 (zinc finger)"/>
    <property type="match status" value="1"/>
</dbReference>
<proteinExistence type="predicted"/>
<dbReference type="AlphaFoldDB" id="A0A8J1T6U1"/>
<keyword evidence="1" id="KW-0479">Metal-binding</keyword>
<dbReference type="SMART" id="SM00336">
    <property type="entry name" value="BBOX"/>
    <property type="match status" value="2"/>
</dbReference>
<dbReference type="Proteomes" id="UP000749559">
    <property type="component" value="Unassembled WGS sequence"/>
</dbReference>
<dbReference type="PROSITE" id="PS50119">
    <property type="entry name" value="ZF_BBOX"/>
    <property type="match status" value="1"/>
</dbReference>
<keyword evidence="3" id="KW-0862">Zinc</keyword>
<dbReference type="InterPro" id="IPR018957">
    <property type="entry name" value="Znf_C3HC4_RING-type"/>
</dbReference>
<dbReference type="SUPFAM" id="SSF57850">
    <property type="entry name" value="RING/U-box"/>
    <property type="match status" value="1"/>
</dbReference>
<dbReference type="SMART" id="SM00184">
    <property type="entry name" value="RING"/>
    <property type="match status" value="1"/>
</dbReference>
<keyword evidence="2" id="KW-0863">Zinc-finger</keyword>
<sequence>MAEKVEKDKKTDEDVKDRFLTCAICLDVYKSPKILPCVHTFCEKCLDNHIAKHKKPDEAPEEVEFPCPICYQPMKMNAVTSAGSTFNHFMFSLVDYFVSGADREKGLNCERCKENGDTGEGTNRCVDCDLVMCDPCCQTHNSFKVMKGHITLKISDFADPSNRRLVQSRTIYCEQHTSEPLKFYCQTCKELFCRDCFPTKHRSHESVEIKDAAETVTQQIDQVVASGKEKLDVIMLAMIAHNSYEKKLEEQVDNCKSAISKLQKSIHDLADNVAKNLLQQLDTIHGPEKKNIDAHTDLLQHKELGVNTSIEFLTKLNKEGHNVEIIKMEREIKKLQDDWDKMDENCLHLQQKLRVDYDILQPTLEDTLKVNKITSQWKSFKPKVQQIEIEDTDLDWSPKLNFEPFPIIESKNEADASLISEDAAFMPLEYVNVSSDRELASDNRK</sequence>
<dbReference type="Gene3D" id="3.30.160.60">
    <property type="entry name" value="Classic Zinc Finger"/>
    <property type="match status" value="1"/>
</dbReference>
<protein>
    <submittedName>
        <fullName evidence="4">Uncharacterized protein</fullName>
    </submittedName>
</protein>
<evidence type="ECO:0000256" key="3">
    <source>
        <dbReference type="ARBA" id="ARBA00022833"/>
    </source>
</evidence>
<dbReference type="InterPro" id="IPR047153">
    <property type="entry name" value="TRIM45/56/19-like"/>
</dbReference>
<evidence type="ECO:0000313" key="4">
    <source>
        <dbReference type="EMBL" id="CAH1783971.1"/>
    </source>
</evidence>
<dbReference type="PANTHER" id="PTHR25462:SF296">
    <property type="entry name" value="MEIOTIC P26, ISOFORM F"/>
    <property type="match status" value="1"/>
</dbReference>
<dbReference type="InterPro" id="IPR017907">
    <property type="entry name" value="Znf_RING_CS"/>
</dbReference>
<dbReference type="InterPro" id="IPR001841">
    <property type="entry name" value="Znf_RING"/>
</dbReference>
<gene>
    <name evidence="4" type="ORF">OFUS_LOCUS10238</name>
</gene>
<dbReference type="InterPro" id="IPR013083">
    <property type="entry name" value="Znf_RING/FYVE/PHD"/>
</dbReference>
<dbReference type="GO" id="GO:0008270">
    <property type="term" value="F:zinc ion binding"/>
    <property type="evidence" value="ECO:0007669"/>
    <property type="project" value="UniProtKB-KW"/>
</dbReference>
<feature type="non-terminal residue" evidence="4">
    <location>
        <position position="445"/>
    </location>
</feature>
<keyword evidence="5" id="KW-1185">Reference proteome</keyword>
<dbReference type="PROSITE" id="PS00518">
    <property type="entry name" value="ZF_RING_1"/>
    <property type="match status" value="1"/>
</dbReference>
<dbReference type="Pfam" id="PF00097">
    <property type="entry name" value="zf-C3HC4"/>
    <property type="match status" value="1"/>
</dbReference>
<organism evidence="4 5">
    <name type="scientific">Owenia fusiformis</name>
    <name type="common">Polychaete worm</name>
    <dbReference type="NCBI Taxonomy" id="6347"/>
    <lineage>
        <taxon>Eukaryota</taxon>
        <taxon>Metazoa</taxon>
        <taxon>Spiralia</taxon>
        <taxon>Lophotrochozoa</taxon>
        <taxon>Annelida</taxon>
        <taxon>Polychaeta</taxon>
        <taxon>Sedentaria</taxon>
        <taxon>Canalipalpata</taxon>
        <taxon>Sabellida</taxon>
        <taxon>Oweniida</taxon>
        <taxon>Oweniidae</taxon>
        <taxon>Owenia</taxon>
    </lineage>
</organism>